<feature type="non-terminal residue" evidence="1">
    <location>
        <position position="202"/>
    </location>
</feature>
<dbReference type="AlphaFoldDB" id="A0A9W7W9V8"/>
<comment type="caution">
    <text evidence="1">The sequence shown here is derived from an EMBL/GenBank/DDBJ whole genome shotgun (WGS) entry which is preliminary data.</text>
</comment>
<accession>A0A9W7W9V8</accession>
<evidence type="ECO:0000313" key="2">
    <source>
        <dbReference type="Proteomes" id="UP001059041"/>
    </source>
</evidence>
<dbReference type="EMBL" id="JAFHDT010000135">
    <property type="protein sequence ID" value="KAI7790398.1"/>
    <property type="molecule type" value="Genomic_DNA"/>
</dbReference>
<protein>
    <submittedName>
        <fullName evidence="1">Uncharacterized protein</fullName>
    </submittedName>
</protein>
<dbReference type="InterPro" id="IPR038765">
    <property type="entry name" value="Papain-like_cys_pep_sf"/>
</dbReference>
<gene>
    <name evidence="1" type="ORF">IRJ41_007703</name>
</gene>
<reference evidence="1" key="1">
    <citation type="submission" date="2021-02" db="EMBL/GenBank/DDBJ databases">
        <title>Comparative genomics reveals that relaxation of natural selection precedes convergent phenotypic evolution of cavefish.</title>
        <authorList>
            <person name="Peng Z."/>
        </authorList>
    </citation>
    <scope>NUCLEOTIDE SEQUENCE</scope>
    <source>
        <tissue evidence="1">Muscle</tissue>
    </source>
</reference>
<organism evidence="1 2">
    <name type="scientific">Triplophysa rosa</name>
    <name type="common">Cave loach</name>
    <dbReference type="NCBI Taxonomy" id="992332"/>
    <lineage>
        <taxon>Eukaryota</taxon>
        <taxon>Metazoa</taxon>
        <taxon>Chordata</taxon>
        <taxon>Craniata</taxon>
        <taxon>Vertebrata</taxon>
        <taxon>Euteleostomi</taxon>
        <taxon>Actinopterygii</taxon>
        <taxon>Neopterygii</taxon>
        <taxon>Teleostei</taxon>
        <taxon>Ostariophysi</taxon>
        <taxon>Cypriniformes</taxon>
        <taxon>Nemacheilidae</taxon>
        <taxon>Triplophysa</taxon>
    </lineage>
</organism>
<evidence type="ECO:0000313" key="1">
    <source>
        <dbReference type="EMBL" id="KAI7790398.1"/>
    </source>
</evidence>
<feature type="non-terminal residue" evidence="1">
    <location>
        <position position="1"/>
    </location>
</feature>
<dbReference type="Proteomes" id="UP001059041">
    <property type="component" value="Unassembled WGS sequence"/>
</dbReference>
<sequence>LRFFISGHLSSDTKIGKIGPYPIYVSSFQSLLGSQELPDEIMDAIFHLFSMKTPGFVAINIHSLNNILDGKVRARSHSFVKNNILKKAVVIGPYLEGGNHWTFFRCNIAGRTITYLNSFGERKESCQKIADNWGIFATAKRDAREHGNFAQGSMTYRKISFLVAFSQLCLQRPFSVGTRGILTALQFMKKEKDLQFCSSLHL</sequence>
<dbReference type="SUPFAM" id="SSF54001">
    <property type="entry name" value="Cysteine proteinases"/>
    <property type="match status" value="1"/>
</dbReference>
<proteinExistence type="predicted"/>
<dbReference type="Gene3D" id="3.40.395.10">
    <property type="entry name" value="Adenoviral Proteinase, Chain A"/>
    <property type="match status" value="1"/>
</dbReference>
<keyword evidence="2" id="KW-1185">Reference proteome</keyword>
<name>A0A9W7W9V8_TRIRA</name>